<keyword evidence="3" id="KW-1185">Reference proteome</keyword>
<evidence type="ECO:0000313" key="4">
    <source>
        <dbReference type="Proteomes" id="UP000054826"/>
    </source>
</evidence>
<dbReference type="EMBL" id="JYDV01000138">
    <property type="protein sequence ID" value="KRZ29605.1"/>
    <property type="molecule type" value="Genomic_DNA"/>
</dbReference>
<gene>
    <name evidence="1" type="ORF">T4B_6955</name>
    <name evidence="2" type="ORF">T4C_10073</name>
</gene>
<proteinExistence type="predicted"/>
<reference evidence="3 4" key="1">
    <citation type="submission" date="2015-01" db="EMBL/GenBank/DDBJ databases">
        <title>Evolution of Trichinella species and genotypes.</title>
        <authorList>
            <person name="Korhonen P.K."/>
            <person name="Edoardo P."/>
            <person name="Giuseppe L.R."/>
            <person name="Gasser R.B."/>
        </authorList>
    </citation>
    <scope>NUCLEOTIDE SEQUENCE [LARGE SCALE GENOMIC DNA]</scope>
    <source>
        <strain evidence="2">ISS176</strain>
        <strain evidence="1">ISS588</strain>
    </source>
</reference>
<sequence>MCLACHHSQEHQHCHHSHRCCHRPMMLACSTSRSDDCNDNDDDKTNNITGNRLHCWTSDNDNNQQRIQTIRPRLAKNTQC</sequence>
<comment type="caution">
    <text evidence="2">The sequence shown here is derived from an EMBL/GenBank/DDBJ whole genome shotgun (WGS) entry which is preliminary data.</text>
</comment>
<evidence type="ECO:0000313" key="3">
    <source>
        <dbReference type="Proteomes" id="UP000054805"/>
    </source>
</evidence>
<dbReference type="EMBL" id="JYDS01000278">
    <property type="protein sequence ID" value="KRZ19495.1"/>
    <property type="molecule type" value="Genomic_DNA"/>
</dbReference>
<accession>A0A0V1J4M8</accession>
<protein>
    <submittedName>
        <fullName evidence="2">Uncharacterized protein</fullName>
    </submittedName>
</protein>
<evidence type="ECO:0000313" key="1">
    <source>
        <dbReference type="EMBL" id="KRZ19495.1"/>
    </source>
</evidence>
<dbReference type="AlphaFoldDB" id="A0A0V1J4M8"/>
<organism evidence="2 4">
    <name type="scientific">Trichinella pseudospiralis</name>
    <name type="common">Parasitic roundworm</name>
    <dbReference type="NCBI Taxonomy" id="6337"/>
    <lineage>
        <taxon>Eukaryota</taxon>
        <taxon>Metazoa</taxon>
        <taxon>Ecdysozoa</taxon>
        <taxon>Nematoda</taxon>
        <taxon>Enoplea</taxon>
        <taxon>Dorylaimia</taxon>
        <taxon>Trichinellida</taxon>
        <taxon>Trichinellidae</taxon>
        <taxon>Trichinella</taxon>
    </lineage>
</organism>
<name>A0A0V1J4M8_TRIPS</name>
<dbReference type="Proteomes" id="UP000054826">
    <property type="component" value="Unassembled WGS sequence"/>
</dbReference>
<dbReference type="Proteomes" id="UP000054805">
    <property type="component" value="Unassembled WGS sequence"/>
</dbReference>
<evidence type="ECO:0000313" key="2">
    <source>
        <dbReference type="EMBL" id="KRZ29605.1"/>
    </source>
</evidence>